<accession>A0A7X6JXK6</accession>
<sequence length="250" mass="27971">MKKSDDRIAIWQETYGQYLANALRWLEVWRFEARGDGPRELTYQELKWRCGGDLSFDGEAYAMSNGVAEVIAHMGTPGLLQVASATELDEVLGPLPRLDYELACQIAGTNKAAGRKLPRCLEPFAGELARQAKRPRGRDEEALLLTRTLARWGVDRAVGLGLAQGRTRSDKARNPRGDRAPCATELVVSCFVSAGWTHITYNMVNEAWQAQRHRGNDGRKLTVKSHAPVHTLRFSELDQLLKQLPEFAQV</sequence>
<dbReference type="AlphaFoldDB" id="A0A7X6JXK6"/>
<evidence type="ECO:0000313" key="1">
    <source>
        <dbReference type="EMBL" id="NKX44880.1"/>
    </source>
</evidence>
<organism evidence="1 2">
    <name type="scientific">Roseicyclus persicicus</name>
    <dbReference type="NCBI Taxonomy" id="2650661"/>
    <lineage>
        <taxon>Bacteria</taxon>
        <taxon>Pseudomonadati</taxon>
        <taxon>Pseudomonadota</taxon>
        <taxon>Alphaproteobacteria</taxon>
        <taxon>Rhodobacterales</taxon>
        <taxon>Roseobacteraceae</taxon>
        <taxon>Roseicyclus</taxon>
    </lineage>
</organism>
<dbReference type="Proteomes" id="UP000526408">
    <property type="component" value="Unassembled WGS sequence"/>
</dbReference>
<keyword evidence="2" id="KW-1185">Reference proteome</keyword>
<dbReference type="EMBL" id="JAAZQQ010000002">
    <property type="protein sequence ID" value="NKX44880.1"/>
    <property type="molecule type" value="Genomic_DNA"/>
</dbReference>
<protein>
    <submittedName>
        <fullName evidence="1">Uncharacterized protein</fullName>
    </submittedName>
</protein>
<name>A0A7X6JXK6_9RHOB</name>
<gene>
    <name evidence="1" type="ORF">HCU73_09785</name>
</gene>
<comment type="caution">
    <text evidence="1">The sequence shown here is derived from an EMBL/GenBank/DDBJ whole genome shotgun (WGS) entry which is preliminary data.</text>
</comment>
<proteinExistence type="predicted"/>
<evidence type="ECO:0000313" key="2">
    <source>
        <dbReference type="Proteomes" id="UP000526408"/>
    </source>
</evidence>
<dbReference type="RefSeq" id="WP_168623218.1">
    <property type="nucleotide sequence ID" value="NZ_JAAZQQ010000002.1"/>
</dbReference>
<reference evidence="1 2" key="1">
    <citation type="submission" date="2020-04" db="EMBL/GenBank/DDBJ databases">
        <authorList>
            <person name="Yoon J."/>
        </authorList>
    </citation>
    <scope>NUCLEOTIDE SEQUENCE [LARGE SCALE GENOMIC DNA]</scope>
    <source>
        <strain evidence="1 2">KMU-115</strain>
    </source>
</reference>